<evidence type="ECO:0000313" key="3">
    <source>
        <dbReference type="EMBL" id="GIL65337.1"/>
    </source>
</evidence>
<organism evidence="3 4">
    <name type="scientific">Volvox africanus</name>
    <dbReference type="NCBI Taxonomy" id="51714"/>
    <lineage>
        <taxon>Eukaryota</taxon>
        <taxon>Viridiplantae</taxon>
        <taxon>Chlorophyta</taxon>
        <taxon>core chlorophytes</taxon>
        <taxon>Chlorophyceae</taxon>
        <taxon>CS clade</taxon>
        <taxon>Chlamydomonadales</taxon>
        <taxon>Volvocaceae</taxon>
        <taxon>Volvox</taxon>
    </lineage>
</organism>
<dbReference type="EMBL" id="BNCO01000075">
    <property type="protein sequence ID" value="GIL65337.1"/>
    <property type="molecule type" value="Genomic_DNA"/>
</dbReference>
<comment type="caution">
    <text evidence="3">The sequence shown here is derived from an EMBL/GenBank/DDBJ whole genome shotgun (WGS) entry which is preliminary data.</text>
</comment>
<proteinExistence type="predicted"/>
<gene>
    <name evidence="3" type="ORF">Vafri_19009</name>
</gene>
<keyword evidence="2" id="KW-1133">Transmembrane helix</keyword>
<feature type="compositionally biased region" description="Polar residues" evidence="1">
    <location>
        <begin position="21"/>
        <end position="37"/>
    </location>
</feature>
<feature type="transmembrane region" description="Helical" evidence="2">
    <location>
        <begin position="477"/>
        <end position="496"/>
    </location>
</feature>
<name>A0A8J4BPL1_9CHLO</name>
<feature type="region of interest" description="Disordered" evidence="1">
    <location>
        <begin position="368"/>
        <end position="388"/>
    </location>
</feature>
<feature type="transmembrane region" description="Helical" evidence="2">
    <location>
        <begin position="413"/>
        <end position="435"/>
    </location>
</feature>
<evidence type="ECO:0000256" key="1">
    <source>
        <dbReference type="SAM" id="MobiDB-lite"/>
    </source>
</evidence>
<feature type="transmembrane region" description="Helical" evidence="2">
    <location>
        <begin position="447"/>
        <end position="471"/>
    </location>
</feature>
<keyword evidence="2" id="KW-0812">Transmembrane</keyword>
<feature type="region of interest" description="Disordered" evidence="1">
    <location>
        <begin position="163"/>
        <end position="207"/>
    </location>
</feature>
<keyword evidence="4" id="KW-1185">Reference proteome</keyword>
<feature type="region of interest" description="Disordered" evidence="1">
    <location>
        <begin position="1"/>
        <end position="53"/>
    </location>
</feature>
<evidence type="ECO:0000256" key="2">
    <source>
        <dbReference type="SAM" id="Phobius"/>
    </source>
</evidence>
<sequence>MLRTRQQQAGPKPAPSALDSWVSSDSHFVPAQQTPSDVNAPPRPPVAKSTVTSYRGISRPASVAGDASYKAGSCGGSVASSAAPSPAARSCSNIQLDYGNGDDGIIFGDCTDAKSHHRAAAYPKFSPNDGNNSGGQDVWMRRLRGGLFKRPLSAAATVRAIDQSSVGGTSPTTASGLPETPCLRSPEWSPRRTSRSSGSAPSPLPLTATMDMAPTVMAPVPASLIGQTCGQACKAGSVQVRVGADAGFEAQAAPSSDEHFWRPDIAQADVGCNFEVICDSDGQHMPLEGRCPMAASALPPTSGGAPALLGGDPQDLSLLLSMVAAVRSTVGAARDIVNVRVDNKQSGAVGSSYGCGLSTHHGVTGEDSAGSGGVTFQGSADPQDGRTATSSQAMFGARQVATADVATTVIDGYSADTACVVVAAPTSVLAFVLAVRLIRAALRWPVVAFFCAAFIAWLGALLALVTALFAAGRIMHHMVQLAWAIVASVLGCRIATPTRRLPYVPQ</sequence>
<accession>A0A8J4BPL1</accession>
<keyword evidence="2" id="KW-0472">Membrane</keyword>
<dbReference type="Proteomes" id="UP000747399">
    <property type="component" value="Unassembled WGS sequence"/>
</dbReference>
<reference evidence="3" key="1">
    <citation type="journal article" date="2021" name="Proc. Natl. Acad. Sci. U.S.A.">
        <title>Three genomes in the algal genus Volvox reveal the fate of a haploid sex-determining region after a transition to homothallism.</title>
        <authorList>
            <person name="Yamamoto K."/>
            <person name="Hamaji T."/>
            <person name="Kawai-Toyooka H."/>
            <person name="Matsuzaki R."/>
            <person name="Takahashi F."/>
            <person name="Nishimura Y."/>
            <person name="Kawachi M."/>
            <person name="Noguchi H."/>
            <person name="Minakuchi Y."/>
            <person name="Umen J.G."/>
            <person name="Toyoda A."/>
            <person name="Nozaki H."/>
        </authorList>
    </citation>
    <scope>NUCLEOTIDE SEQUENCE</scope>
    <source>
        <strain evidence="3">NIES-3780</strain>
    </source>
</reference>
<dbReference type="AlphaFoldDB" id="A0A8J4BPL1"/>
<evidence type="ECO:0000313" key="4">
    <source>
        <dbReference type="Proteomes" id="UP000747399"/>
    </source>
</evidence>
<feature type="compositionally biased region" description="Polar residues" evidence="1">
    <location>
        <begin position="163"/>
        <end position="175"/>
    </location>
</feature>
<protein>
    <submittedName>
        <fullName evidence="3">Uncharacterized protein</fullName>
    </submittedName>
</protein>
<feature type="compositionally biased region" description="Polar residues" evidence="1">
    <location>
        <begin position="376"/>
        <end position="388"/>
    </location>
</feature>